<dbReference type="InterPro" id="IPR035952">
    <property type="entry name" value="Rhomboid-like_sf"/>
</dbReference>
<gene>
    <name evidence="10" type="ORF">M430DRAFT_34461</name>
</gene>
<dbReference type="PANTHER" id="PTHR43731:SF14">
    <property type="entry name" value="PRESENILIN-ASSOCIATED RHOMBOID-LIKE PROTEIN, MITOCHONDRIAL"/>
    <property type="match status" value="1"/>
</dbReference>
<evidence type="ECO:0000256" key="7">
    <source>
        <dbReference type="SAM" id="MobiDB-lite"/>
    </source>
</evidence>
<feature type="transmembrane region" description="Helical" evidence="8">
    <location>
        <begin position="495"/>
        <end position="511"/>
    </location>
</feature>
<feature type="compositionally biased region" description="Basic and acidic residues" evidence="7">
    <location>
        <begin position="236"/>
        <end position="246"/>
    </location>
</feature>
<dbReference type="InterPro" id="IPR022764">
    <property type="entry name" value="Peptidase_S54_rhomboid_dom"/>
</dbReference>
<evidence type="ECO:0000256" key="5">
    <source>
        <dbReference type="ARBA" id="ARBA00022989"/>
    </source>
</evidence>
<dbReference type="GeneID" id="36574640"/>
<organism evidence="10 11">
    <name type="scientific">Amorphotheca resinae ATCC 22711</name>
    <dbReference type="NCBI Taxonomy" id="857342"/>
    <lineage>
        <taxon>Eukaryota</taxon>
        <taxon>Fungi</taxon>
        <taxon>Dikarya</taxon>
        <taxon>Ascomycota</taxon>
        <taxon>Pezizomycotina</taxon>
        <taxon>Leotiomycetes</taxon>
        <taxon>Helotiales</taxon>
        <taxon>Amorphothecaceae</taxon>
        <taxon>Amorphotheca</taxon>
    </lineage>
</organism>
<feature type="transmembrane region" description="Helical" evidence="8">
    <location>
        <begin position="428"/>
        <end position="448"/>
    </location>
</feature>
<evidence type="ECO:0000313" key="10">
    <source>
        <dbReference type="EMBL" id="PSS20062.1"/>
    </source>
</evidence>
<keyword evidence="11" id="KW-1185">Reference proteome</keyword>
<keyword evidence="3 8" id="KW-0812">Transmembrane</keyword>
<dbReference type="STRING" id="857342.A0A2T3B343"/>
<evidence type="ECO:0000256" key="1">
    <source>
        <dbReference type="ARBA" id="ARBA00004141"/>
    </source>
</evidence>
<feature type="transmembrane region" description="Helical" evidence="8">
    <location>
        <begin position="347"/>
        <end position="370"/>
    </location>
</feature>
<reference evidence="10 11" key="1">
    <citation type="journal article" date="2018" name="New Phytol.">
        <title>Comparative genomics and transcriptomics depict ericoid mycorrhizal fungi as versatile saprotrophs and plant mutualists.</title>
        <authorList>
            <person name="Martino E."/>
            <person name="Morin E."/>
            <person name="Grelet G.A."/>
            <person name="Kuo A."/>
            <person name="Kohler A."/>
            <person name="Daghino S."/>
            <person name="Barry K.W."/>
            <person name="Cichocki N."/>
            <person name="Clum A."/>
            <person name="Dockter R.B."/>
            <person name="Hainaut M."/>
            <person name="Kuo R.C."/>
            <person name="LaButti K."/>
            <person name="Lindahl B.D."/>
            <person name="Lindquist E.A."/>
            <person name="Lipzen A."/>
            <person name="Khouja H.R."/>
            <person name="Magnuson J."/>
            <person name="Murat C."/>
            <person name="Ohm R.A."/>
            <person name="Singer S.W."/>
            <person name="Spatafora J.W."/>
            <person name="Wang M."/>
            <person name="Veneault-Fourrey C."/>
            <person name="Henrissat B."/>
            <person name="Grigoriev I.V."/>
            <person name="Martin F.M."/>
            <person name="Perotto S."/>
        </authorList>
    </citation>
    <scope>NUCLEOTIDE SEQUENCE [LARGE SCALE GENOMIC DNA]</scope>
    <source>
        <strain evidence="10 11">ATCC 22711</strain>
    </source>
</reference>
<dbReference type="InParanoid" id="A0A2T3B343"/>
<feature type="region of interest" description="Disordered" evidence="7">
    <location>
        <begin position="209"/>
        <end position="246"/>
    </location>
</feature>
<evidence type="ECO:0000259" key="9">
    <source>
        <dbReference type="Pfam" id="PF01694"/>
    </source>
</evidence>
<keyword evidence="4" id="KW-0378">Hydrolase</keyword>
<protein>
    <recommendedName>
        <fullName evidence="9">Peptidase S54 rhomboid domain-containing protein</fullName>
    </recommendedName>
</protein>
<dbReference type="Pfam" id="PF01694">
    <property type="entry name" value="Rhomboid"/>
    <property type="match status" value="1"/>
</dbReference>
<proteinExistence type="inferred from homology"/>
<dbReference type="OrthoDB" id="10260614at2759"/>
<comment type="subcellular location">
    <subcellularLocation>
        <location evidence="1">Membrane</location>
        <topology evidence="1">Multi-pass membrane protein</topology>
    </subcellularLocation>
</comment>
<evidence type="ECO:0000256" key="8">
    <source>
        <dbReference type="SAM" id="Phobius"/>
    </source>
</evidence>
<dbReference type="FunFam" id="1.20.1540.10:FF:000012">
    <property type="entry name" value="Rhomboid family protein"/>
    <property type="match status" value="1"/>
</dbReference>
<comment type="similarity">
    <text evidence="2">Belongs to the peptidase S54 family.</text>
</comment>
<dbReference type="Proteomes" id="UP000241818">
    <property type="component" value="Unassembled WGS sequence"/>
</dbReference>
<dbReference type="EMBL" id="KZ679010">
    <property type="protein sequence ID" value="PSS20062.1"/>
    <property type="molecule type" value="Genomic_DNA"/>
</dbReference>
<dbReference type="GO" id="GO:0016020">
    <property type="term" value="C:membrane"/>
    <property type="evidence" value="ECO:0007669"/>
    <property type="project" value="UniProtKB-SubCell"/>
</dbReference>
<feature type="domain" description="Peptidase S54 rhomboid" evidence="9">
    <location>
        <begin position="389"/>
        <end position="538"/>
    </location>
</feature>
<keyword evidence="5 8" id="KW-1133">Transmembrane helix</keyword>
<feature type="transmembrane region" description="Helical" evidence="8">
    <location>
        <begin position="454"/>
        <end position="475"/>
    </location>
</feature>
<dbReference type="AlphaFoldDB" id="A0A2T3B343"/>
<dbReference type="PANTHER" id="PTHR43731">
    <property type="entry name" value="RHOMBOID PROTEASE"/>
    <property type="match status" value="1"/>
</dbReference>
<accession>A0A2T3B343</accession>
<evidence type="ECO:0000256" key="2">
    <source>
        <dbReference type="ARBA" id="ARBA00009045"/>
    </source>
</evidence>
<sequence>MNCLWPAASRISGIQPRTIFQSCRKIDSLAGRLASRSVRPYSISVSPSRRREVEGWRKEQLGRIHNASSSAPRFWIGIRTFASGRAGIITDFEDLPKDYSDEKGLKFRDKPFTAKDTLEVFGKGIDANSANRLLRVLHGRRVAGTLEDPDTPSILSTWEIRAQKIGLAWLREHVPVDEVRNYGLRAEKELQEMEAEIIADSERIGIYKPNPGEVLEPNSQKPKKGHSVYGESGLDAIRKQKQKEEDEREAAEEAARKAQAEEIRHNTGTLEPISASRRVELRRPGENKWLQYYIERSKILPNTPPEMTWFQRLWPSALVLCGVLAFSFIFPLVYTPPKNSQRMFPDIPPAAATVLGLISINAFVFLLWRFPPAFRMLNKYFITVPGYPQALSLIGNVFSHQALSHLTVNMLVLYFVGSRLDDQVGRANFLSIYLACGAIGSFASLTSYVVRSNFVTSSLGASGALSGIIAAYLWLNKDQPTSFFGLDLSGWAPPLWVPLVLIIGLDVFALTKWNKAPITLDHWAHLGGYASGIGAAELLKYRQRQRREAELERRRNLGVVDRIKEGRL</sequence>
<feature type="transmembrane region" description="Helical" evidence="8">
    <location>
        <begin position="313"/>
        <end position="335"/>
    </location>
</feature>
<dbReference type="Gene3D" id="1.20.1540.10">
    <property type="entry name" value="Rhomboid-like"/>
    <property type="match status" value="1"/>
</dbReference>
<keyword evidence="6 8" id="KW-0472">Membrane</keyword>
<feature type="transmembrane region" description="Helical" evidence="8">
    <location>
        <begin position="390"/>
        <end position="416"/>
    </location>
</feature>
<evidence type="ECO:0000256" key="4">
    <source>
        <dbReference type="ARBA" id="ARBA00022801"/>
    </source>
</evidence>
<dbReference type="InterPro" id="IPR050925">
    <property type="entry name" value="Rhomboid_protease_S54"/>
</dbReference>
<evidence type="ECO:0000256" key="6">
    <source>
        <dbReference type="ARBA" id="ARBA00023136"/>
    </source>
</evidence>
<dbReference type="GO" id="GO:0004252">
    <property type="term" value="F:serine-type endopeptidase activity"/>
    <property type="evidence" value="ECO:0007669"/>
    <property type="project" value="InterPro"/>
</dbReference>
<dbReference type="SUPFAM" id="SSF144091">
    <property type="entry name" value="Rhomboid-like"/>
    <property type="match status" value="1"/>
</dbReference>
<evidence type="ECO:0000313" key="11">
    <source>
        <dbReference type="Proteomes" id="UP000241818"/>
    </source>
</evidence>
<evidence type="ECO:0000256" key="3">
    <source>
        <dbReference type="ARBA" id="ARBA00022692"/>
    </source>
</evidence>
<dbReference type="GO" id="GO:0006465">
    <property type="term" value="P:signal peptide processing"/>
    <property type="evidence" value="ECO:0007669"/>
    <property type="project" value="TreeGrafter"/>
</dbReference>
<dbReference type="RefSeq" id="XP_024721332.1">
    <property type="nucleotide sequence ID" value="XM_024866559.1"/>
</dbReference>
<name>A0A2T3B343_AMORE</name>